<feature type="region of interest" description="Disordered" evidence="1">
    <location>
        <begin position="103"/>
        <end position="123"/>
    </location>
</feature>
<reference evidence="3 4" key="1">
    <citation type="journal article" date="2008" name="Nature">
        <title>The genome of the choanoflagellate Monosiga brevicollis and the origin of metazoans.</title>
        <authorList>
            <consortium name="JGI Sequencing"/>
            <person name="King N."/>
            <person name="Westbrook M.J."/>
            <person name="Young S.L."/>
            <person name="Kuo A."/>
            <person name="Abedin M."/>
            <person name="Chapman J."/>
            <person name="Fairclough S."/>
            <person name="Hellsten U."/>
            <person name="Isogai Y."/>
            <person name="Letunic I."/>
            <person name="Marr M."/>
            <person name="Pincus D."/>
            <person name="Putnam N."/>
            <person name="Rokas A."/>
            <person name="Wright K.J."/>
            <person name="Zuzow R."/>
            <person name="Dirks W."/>
            <person name="Good M."/>
            <person name="Goodstein D."/>
            <person name="Lemons D."/>
            <person name="Li W."/>
            <person name="Lyons J.B."/>
            <person name="Morris A."/>
            <person name="Nichols S."/>
            <person name="Richter D.J."/>
            <person name="Salamov A."/>
            <person name="Bork P."/>
            <person name="Lim W.A."/>
            <person name="Manning G."/>
            <person name="Miller W.T."/>
            <person name="McGinnis W."/>
            <person name="Shapiro H."/>
            <person name="Tjian R."/>
            <person name="Grigoriev I.V."/>
            <person name="Rokhsar D."/>
        </authorList>
    </citation>
    <scope>NUCLEOTIDE SEQUENCE [LARGE SCALE GENOMIC DNA]</scope>
    <source>
        <strain evidence="4">MX1 / ATCC 50154</strain>
    </source>
</reference>
<dbReference type="EMBL" id="CH991566">
    <property type="protein sequence ID" value="EDQ86338.1"/>
    <property type="molecule type" value="Genomic_DNA"/>
</dbReference>
<feature type="domain" description="EFHB C-terminal EF-hand" evidence="2">
    <location>
        <begin position="430"/>
        <end position="499"/>
    </location>
</feature>
<dbReference type="GeneID" id="5894062"/>
<sequence>MANAGRFRDTTPDMRAAGIANRSIGNELRHTMNHDRSSRPETPDRVREFQRYNAGQVGQRRPYRSDVGGDVTQRILGVPSGTPSDLSVPDTLKMQKHALQEVLDQQQAQQGRRNLPSAANPDSTFGIATVKLGSVAECFRDETPSEVRPEHLAGSLRLRGEAEPGTQVRRNYDSSSFSMDKAYGTPTPNDRRGIHVRTALTWDHPLEAEPSRIDPSTTEPLGLPLPVDSHRLVDVLHPDKSSHQRMLSQEAVARDLRPKLMCQGFRNVTALQAALDAATAQHQSGHQLTRAEAQRVLEAQQVWLEAKDIERLFAAVAIPSADGTELVDVDELVDVLDWRQPVCDGNGQDATQRRQAHETADRIFGVPSIRTDRQPPRRMPVDNVTVSPASTGRFGESGGLAHLNAMLIDSWPHALLTNPQNYGDPTTSRTLLIPDRYTLQGIPDRELSRDRSLEDIAQLMSAAEIRVGSDTLESAYATVAANYNGHVSLRSLLHQLNTSGRQKK</sequence>
<accession>A9V7P1</accession>
<dbReference type="Proteomes" id="UP000001357">
    <property type="component" value="Unassembled WGS sequence"/>
</dbReference>
<proteinExistence type="predicted"/>
<dbReference type="Pfam" id="PF25325">
    <property type="entry name" value="EF-hand_EFHB_C"/>
    <property type="match status" value="1"/>
</dbReference>
<name>A9V7P1_MONBE</name>
<feature type="region of interest" description="Disordered" evidence="1">
    <location>
        <begin position="142"/>
        <end position="192"/>
    </location>
</feature>
<dbReference type="InterPro" id="IPR057428">
    <property type="entry name" value="EFHB_EF-hand_C"/>
</dbReference>
<evidence type="ECO:0000313" key="4">
    <source>
        <dbReference type="Proteomes" id="UP000001357"/>
    </source>
</evidence>
<dbReference type="KEGG" id="mbr:MONBRDRAFT_28271"/>
<dbReference type="FunCoup" id="A9V7P1">
    <property type="interactions" value="15"/>
</dbReference>
<evidence type="ECO:0000256" key="1">
    <source>
        <dbReference type="SAM" id="MobiDB-lite"/>
    </source>
</evidence>
<dbReference type="AlphaFoldDB" id="A9V7P1"/>
<feature type="compositionally biased region" description="Basic and acidic residues" evidence="1">
    <location>
        <begin position="142"/>
        <end position="151"/>
    </location>
</feature>
<organism evidence="3 4">
    <name type="scientific">Monosiga brevicollis</name>
    <name type="common">Choanoflagellate</name>
    <dbReference type="NCBI Taxonomy" id="81824"/>
    <lineage>
        <taxon>Eukaryota</taxon>
        <taxon>Choanoflagellata</taxon>
        <taxon>Craspedida</taxon>
        <taxon>Salpingoecidae</taxon>
        <taxon>Monosiga</taxon>
    </lineage>
</organism>
<evidence type="ECO:0000313" key="3">
    <source>
        <dbReference type="EMBL" id="EDQ86338.1"/>
    </source>
</evidence>
<dbReference type="STRING" id="81824.A9V7P1"/>
<dbReference type="InParanoid" id="A9V7P1"/>
<keyword evidence="4" id="KW-1185">Reference proteome</keyword>
<dbReference type="RefSeq" id="XP_001748728.1">
    <property type="nucleotide sequence ID" value="XM_001748676.1"/>
</dbReference>
<feature type="compositionally biased region" description="Basic and acidic residues" evidence="1">
    <location>
        <begin position="27"/>
        <end position="46"/>
    </location>
</feature>
<evidence type="ECO:0000259" key="2">
    <source>
        <dbReference type="Pfam" id="PF25325"/>
    </source>
</evidence>
<feature type="region of interest" description="Disordered" evidence="1">
    <location>
        <begin position="369"/>
        <end position="390"/>
    </location>
</feature>
<feature type="region of interest" description="Disordered" evidence="1">
    <location>
        <begin position="23"/>
        <end position="46"/>
    </location>
</feature>
<protein>
    <recommendedName>
        <fullName evidence="2">EFHB C-terminal EF-hand domain-containing protein</fullName>
    </recommendedName>
</protein>
<gene>
    <name evidence="3" type="ORF">MONBRDRAFT_28271</name>
</gene>